<evidence type="ECO:0000313" key="5">
    <source>
        <dbReference type="EMBL" id="RGM67661.1"/>
    </source>
</evidence>
<dbReference type="GO" id="GO:0004519">
    <property type="term" value="F:endonuclease activity"/>
    <property type="evidence" value="ECO:0007669"/>
    <property type="project" value="UniProtKB-KW"/>
</dbReference>
<dbReference type="EMBL" id="QSTP01000024">
    <property type="protein sequence ID" value="RGM67661.1"/>
    <property type="molecule type" value="Genomic_DNA"/>
</dbReference>
<dbReference type="PANTHER" id="PTHR30408:SF12">
    <property type="entry name" value="TYPE I RESTRICTION ENZYME MJAVIII SPECIFICITY SUBUNIT"/>
    <property type="match status" value="1"/>
</dbReference>
<dbReference type="GO" id="GO:0003677">
    <property type="term" value="F:DNA binding"/>
    <property type="evidence" value="ECO:0007669"/>
    <property type="project" value="UniProtKB-KW"/>
</dbReference>
<evidence type="ECO:0000313" key="6">
    <source>
        <dbReference type="Proteomes" id="UP000260758"/>
    </source>
</evidence>
<reference evidence="5 6" key="1">
    <citation type="submission" date="2018-08" db="EMBL/GenBank/DDBJ databases">
        <title>A genome reference for cultivated species of the human gut microbiota.</title>
        <authorList>
            <person name="Zou Y."/>
            <person name="Xue W."/>
            <person name="Luo G."/>
        </authorList>
    </citation>
    <scope>NUCLEOTIDE SEQUENCE [LARGE SCALE GENOMIC DNA]</scope>
    <source>
        <strain evidence="5 6">OM07-13</strain>
    </source>
</reference>
<feature type="domain" description="Type I restriction modification DNA specificity" evidence="4">
    <location>
        <begin position="41"/>
        <end position="204"/>
    </location>
</feature>
<dbReference type="SUPFAM" id="SSF116734">
    <property type="entry name" value="DNA methylase specificity domain"/>
    <property type="match status" value="1"/>
</dbReference>
<evidence type="ECO:0000256" key="1">
    <source>
        <dbReference type="ARBA" id="ARBA00010923"/>
    </source>
</evidence>
<comment type="caution">
    <text evidence="5">The sequence shown here is derived from an EMBL/GenBank/DDBJ whole genome shotgun (WGS) entry which is preliminary data.</text>
</comment>
<dbReference type="Proteomes" id="UP000260758">
    <property type="component" value="Unassembled WGS sequence"/>
</dbReference>
<evidence type="ECO:0000256" key="2">
    <source>
        <dbReference type="ARBA" id="ARBA00022747"/>
    </source>
</evidence>
<dbReference type="GO" id="GO:0009307">
    <property type="term" value="P:DNA restriction-modification system"/>
    <property type="evidence" value="ECO:0007669"/>
    <property type="project" value="UniProtKB-KW"/>
</dbReference>
<gene>
    <name evidence="5" type="ORF">DXB99_15800</name>
</gene>
<dbReference type="PANTHER" id="PTHR30408">
    <property type="entry name" value="TYPE-1 RESTRICTION ENZYME ECOKI SPECIFICITY PROTEIN"/>
    <property type="match status" value="1"/>
</dbReference>
<keyword evidence="5" id="KW-0378">Hydrolase</keyword>
<keyword evidence="3" id="KW-0238">DNA-binding</keyword>
<keyword evidence="5" id="KW-0255">Endonuclease</keyword>
<protein>
    <submittedName>
        <fullName evidence="5">Restriction endonuclease subunit S</fullName>
    </submittedName>
</protein>
<evidence type="ECO:0000259" key="4">
    <source>
        <dbReference type="Pfam" id="PF01420"/>
    </source>
</evidence>
<proteinExistence type="inferred from homology"/>
<organism evidence="5 6">
    <name type="scientific">Agathobacter rectalis</name>
    <dbReference type="NCBI Taxonomy" id="39491"/>
    <lineage>
        <taxon>Bacteria</taxon>
        <taxon>Bacillati</taxon>
        <taxon>Bacillota</taxon>
        <taxon>Clostridia</taxon>
        <taxon>Lachnospirales</taxon>
        <taxon>Lachnospiraceae</taxon>
        <taxon>Agathobacter</taxon>
    </lineage>
</organism>
<keyword evidence="2" id="KW-0680">Restriction system</keyword>
<sequence>MFPQNGAKVPEIRFDGFTYDWEQRKLGATNTFFTDGNYGEAYPKSSDMTDSGSGVPFLTGGNLKDGKLSLDGASYITPEKHSKLTSGHLLEDDIVIAVRGSLGALGYVNTDNSGWNINSQLAILRTDKSELYGKFLIQYLLSWTGQNELLKRQTGSALKQLPIGAIKDVEVPITSIAEQEKIGEYFDSVDHLITLHQRKCDELKKMKKYMLQNMFI</sequence>
<evidence type="ECO:0000256" key="3">
    <source>
        <dbReference type="ARBA" id="ARBA00023125"/>
    </source>
</evidence>
<dbReference type="InterPro" id="IPR044946">
    <property type="entry name" value="Restrct_endonuc_typeI_TRD_sf"/>
</dbReference>
<keyword evidence="5" id="KW-0540">Nuclease</keyword>
<dbReference type="InterPro" id="IPR000055">
    <property type="entry name" value="Restrct_endonuc_typeI_TRD"/>
</dbReference>
<accession>A0A3E4Y3I1</accession>
<dbReference type="Gene3D" id="1.10.287.1120">
    <property type="entry name" value="Bipartite methylase S protein"/>
    <property type="match status" value="1"/>
</dbReference>
<comment type="similarity">
    <text evidence="1">Belongs to the type-I restriction system S methylase family.</text>
</comment>
<dbReference type="Gene3D" id="3.90.220.20">
    <property type="entry name" value="DNA methylase specificity domains"/>
    <property type="match status" value="1"/>
</dbReference>
<dbReference type="InterPro" id="IPR052021">
    <property type="entry name" value="Type-I_RS_S_subunit"/>
</dbReference>
<name>A0A3E4Y3I1_9FIRM</name>
<dbReference type="AlphaFoldDB" id="A0A3E4Y3I1"/>
<dbReference type="Pfam" id="PF01420">
    <property type="entry name" value="Methylase_S"/>
    <property type="match status" value="1"/>
</dbReference>